<dbReference type="SUPFAM" id="SSF48652">
    <property type="entry name" value="Tetraspanin"/>
    <property type="match status" value="1"/>
</dbReference>
<dbReference type="EMBL" id="JACAGC010000002">
    <property type="protein sequence ID" value="KAF6384966.1"/>
    <property type="molecule type" value="Genomic_DNA"/>
</dbReference>
<evidence type="ECO:0000256" key="7">
    <source>
        <dbReference type="ARBA" id="ARBA00023136"/>
    </source>
</evidence>
<comment type="subcellular location">
    <subcellularLocation>
        <location evidence="1">Membrane</location>
        <topology evidence="1">Multi-pass membrane protein</topology>
    </subcellularLocation>
</comment>
<dbReference type="CDD" id="cd03156">
    <property type="entry name" value="uroplakin_I_like_LEL"/>
    <property type="match status" value="1"/>
</dbReference>
<keyword evidence="5 10" id="KW-0812">Transmembrane</keyword>
<dbReference type="PANTHER" id="PTHR47110:SF2">
    <property type="entry name" value="UROPLAKIN-1B"/>
    <property type="match status" value="1"/>
</dbReference>
<feature type="transmembrane region" description="Helical" evidence="10">
    <location>
        <begin position="425"/>
        <end position="451"/>
    </location>
</feature>
<evidence type="ECO:0000313" key="11">
    <source>
        <dbReference type="EMBL" id="KAF6384966.1"/>
    </source>
</evidence>
<evidence type="ECO:0000256" key="6">
    <source>
        <dbReference type="ARBA" id="ARBA00022989"/>
    </source>
</evidence>
<evidence type="ECO:0000256" key="9">
    <source>
        <dbReference type="SAM" id="MobiDB-lite"/>
    </source>
</evidence>
<evidence type="ECO:0000256" key="3">
    <source>
        <dbReference type="ARBA" id="ARBA00011304"/>
    </source>
</evidence>
<keyword evidence="7 10" id="KW-0472">Membrane</keyword>
<keyword evidence="6 10" id="KW-1133">Transmembrane helix</keyword>
<comment type="similarity">
    <text evidence="2">Belongs to the tetraspanin (TM4SF) family.</text>
</comment>
<dbReference type="Pfam" id="PF00335">
    <property type="entry name" value="Tetraspanin"/>
    <property type="match status" value="1"/>
</dbReference>
<evidence type="ECO:0000256" key="10">
    <source>
        <dbReference type="SAM" id="Phobius"/>
    </source>
</evidence>
<evidence type="ECO:0000256" key="8">
    <source>
        <dbReference type="ARBA" id="ARBA00031616"/>
    </source>
</evidence>
<evidence type="ECO:0000313" key="12">
    <source>
        <dbReference type="Proteomes" id="UP000585614"/>
    </source>
</evidence>
<dbReference type="Proteomes" id="UP000585614">
    <property type="component" value="Unassembled WGS sequence"/>
</dbReference>
<feature type="region of interest" description="Disordered" evidence="9">
    <location>
        <begin position="1"/>
        <end position="96"/>
    </location>
</feature>
<evidence type="ECO:0000256" key="5">
    <source>
        <dbReference type="ARBA" id="ARBA00022692"/>
    </source>
</evidence>
<feature type="transmembrane region" description="Helical" evidence="10">
    <location>
        <begin position="458"/>
        <end position="480"/>
    </location>
</feature>
<proteinExistence type="inferred from homology"/>
<organism evidence="11 12">
    <name type="scientific">Rhinolophus ferrumequinum</name>
    <name type="common">Greater horseshoe bat</name>
    <dbReference type="NCBI Taxonomy" id="59479"/>
    <lineage>
        <taxon>Eukaryota</taxon>
        <taxon>Metazoa</taxon>
        <taxon>Chordata</taxon>
        <taxon>Craniata</taxon>
        <taxon>Vertebrata</taxon>
        <taxon>Euteleostomi</taxon>
        <taxon>Mammalia</taxon>
        <taxon>Eutheria</taxon>
        <taxon>Laurasiatheria</taxon>
        <taxon>Chiroptera</taxon>
        <taxon>Yinpterochiroptera</taxon>
        <taxon>Rhinolophoidea</taxon>
        <taxon>Rhinolophidae</taxon>
        <taxon>Rhinolophinae</taxon>
        <taxon>Rhinolophus</taxon>
    </lineage>
</organism>
<evidence type="ECO:0000256" key="2">
    <source>
        <dbReference type="ARBA" id="ARBA00006840"/>
    </source>
</evidence>
<reference evidence="11 12" key="1">
    <citation type="journal article" date="2020" name="Nature">
        <title>Six reference-quality genomes reveal evolution of bat adaptations.</title>
        <authorList>
            <person name="Jebb D."/>
            <person name="Huang Z."/>
            <person name="Pippel M."/>
            <person name="Hughes G.M."/>
            <person name="Lavrichenko K."/>
            <person name="Devanna P."/>
            <person name="Winkler S."/>
            <person name="Jermiin L.S."/>
            <person name="Skirmuntt E.C."/>
            <person name="Katzourakis A."/>
            <person name="Burkitt-Gray L."/>
            <person name="Ray D.A."/>
            <person name="Sullivan K.A.M."/>
            <person name="Roscito J.G."/>
            <person name="Kirilenko B.M."/>
            <person name="Davalos L.M."/>
            <person name="Corthals A.P."/>
            <person name="Power M.L."/>
            <person name="Jones G."/>
            <person name="Ransome R.D."/>
            <person name="Dechmann D.K.N."/>
            <person name="Locatelli A.G."/>
            <person name="Puechmaille S.J."/>
            <person name="Fedrigo O."/>
            <person name="Jarvis E.D."/>
            <person name="Hiller M."/>
            <person name="Vernes S.C."/>
            <person name="Myers E.W."/>
            <person name="Teeling E.C."/>
        </authorList>
    </citation>
    <scope>NUCLEOTIDE SEQUENCE [LARGE SCALE GENOMIC DNA]</scope>
    <source>
        <strain evidence="11">MRhiFer1</strain>
        <tissue evidence="11">Lung</tissue>
    </source>
</reference>
<dbReference type="GO" id="GO:0016020">
    <property type="term" value="C:membrane"/>
    <property type="evidence" value="ECO:0007669"/>
    <property type="project" value="UniProtKB-SubCell"/>
</dbReference>
<dbReference type="GO" id="GO:0005634">
    <property type="term" value="C:nucleus"/>
    <property type="evidence" value="ECO:0007669"/>
    <property type="project" value="TreeGrafter"/>
</dbReference>
<dbReference type="InterPro" id="IPR040760">
    <property type="entry name" value="Tex55"/>
</dbReference>
<name>A0A7J8AFH4_RHIFE</name>
<dbReference type="AlphaFoldDB" id="A0A7J8AFH4"/>
<evidence type="ECO:0000256" key="1">
    <source>
        <dbReference type="ARBA" id="ARBA00004141"/>
    </source>
</evidence>
<protein>
    <recommendedName>
        <fullName evidence="4">Uroplakin-1b</fullName>
    </recommendedName>
    <alternativeName>
        <fullName evidence="8">Uroplakin Ib</fullName>
    </alternativeName>
</protein>
<evidence type="ECO:0000256" key="4">
    <source>
        <dbReference type="ARBA" id="ARBA00017701"/>
    </source>
</evidence>
<feature type="compositionally biased region" description="Basic and acidic residues" evidence="9">
    <location>
        <begin position="113"/>
        <end position="126"/>
    </location>
</feature>
<feature type="transmembrane region" description="Helical" evidence="10">
    <location>
        <begin position="603"/>
        <end position="625"/>
    </location>
</feature>
<comment type="caution">
    <text evidence="11">The sequence shown here is derived from an EMBL/GenBank/DDBJ whole genome shotgun (WGS) entry which is preliminary data.</text>
</comment>
<dbReference type="PANTHER" id="PTHR47110">
    <property type="entry name" value="TESTIS-SPECIFIC EXPRESSED PROTEIN 55"/>
    <property type="match status" value="1"/>
</dbReference>
<gene>
    <name evidence="11" type="ORF">mRhiFer1_008827</name>
</gene>
<comment type="subunit">
    <text evidence="3">Heterodimer with uroplakin-3A (UPK3A) or uroplakin-3B (UPK3B).</text>
</comment>
<feature type="compositionally biased region" description="Basic and acidic residues" evidence="9">
    <location>
        <begin position="70"/>
        <end position="96"/>
    </location>
</feature>
<dbReference type="InterPro" id="IPR018499">
    <property type="entry name" value="Tetraspanin/Peripherin"/>
</dbReference>
<dbReference type="FunFam" id="1.10.1450.10:FF:000014">
    <property type="entry name" value="Tetraspanin"/>
    <property type="match status" value="1"/>
</dbReference>
<dbReference type="Pfam" id="PF17819">
    <property type="entry name" value="Tex55"/>
    <property type="match status" value="1"/>
</dbReference>
<accession>A0A7J8AFH4</accession>
<dbReference type="Gene3D" id="1.10.1450.10">
    <property type="entry name" value="Tetraspanin"/>
    <property type="match status" value="1"/>
</dbReference>
<feature type="region of interest" description="Disordered" evidence="9">
    <location>
        <begin position="110"/>
        <end position="132"/>
    </location>
</feature>
<sequence length="630" mass="72160">MIKPPDEAPSESLGPESTAKSSNNSHTDRQEDNWQNLDKEEADNQNDHSTANQVDGRVSSEAVPNIFGQTDHKLPEHIAHRTSDETDLQPSHHDDVADHRTADWVDQTMSEQMDNKSSHQADHVESEQTDSQMPVLYKQRTSEHRLSNQDERASVQFERRMSSPAESRAYKQNDDRLSMSFNRRASEQTDYRIPGQAQGRTSKQIDSTFSSLIEQKTYEQLFNHRLSDQTGYKTLAKTHHIVHDQASEQAEHQAADQTDSSAHQLTVEYSESDQADHLMYNKAYDTKDHWFDYGERDQYGGRTFTSKEDRNADFRIQPCKFEVSQTDLNNSKVASTTDNESGNFLQALNSLDTKFISNFQAPDLDVSPRFPSISTNLDYIINQEKIQVTETKPMCGIALTAECIFFVSDQHSLYPLLEATDNDDIYGAAWIGMFVGICLFCLAVLGIVGIMRSSRKLLLAYFILMFIVYGFEVASCITAATQRDFFTPNLFLKQMLERYQNNSPPNNDDQWKNNGVTKTWDRFMLQDNCCGVNGPSDWQKYTSAFRAENNDADYPWPRQCCVMNKLKEPLNLEACKLGVPGYYHSQGCYELISGPMNRHAWGVAWFGFAILCWTFWVLLGTMFYWSRIEY</sequence>
<dbReference type="InterPro" id="IPR008952">
    <property type="entry name" value="Tetraspanin_EC2_sf"/>
</dbReference>